<reference evidence="1" key="1">
    <citation type="submission" date="2015-11" db="EMBL/GenBank/DDBJ databases">
        <title>Genomes of Abundant and Widespread Viruses from the Deep Ocean.</title>
        <authorList>
            <person name="Mizuno C.M."/>
            <person name="Ghai R."/>
            <person name="Saghai A."/>
            <person name="Lopez-Garcia P."/>
            <person name="Rodriguez-Valera F."/>
        </authorList>
    </citation>
    <scope>NUCLEOTIDE SEQUENCE</scope>
</reference>
<evidence type="ECO:0008006" key="2">
    <source>
        <dbReference type="Google" id="ProtNLM"/>
    </source>
</evidence>
<dbReference type="InterPro" id="IPR019632">
    <property type="entry name" value="DUF2497"/>
</dbReference>
<organism evidence="1">
    <name type="scientific">uncultured Alphaproteobacteria bacterium</name>
    <dbReference type="NCBI Taxonomy" id="91750"/>
    <lineage>
        <taxon>Bacteria</taxon>
        <taxon>Pseudomonadati</taxon>
        <taxon>Pseudomonadota</taxon>
        <taxon>Alphaproteobacteria</taxon>
        <taxon>environmental samples</taxon>
    </lineage>
</organism>
<evidence type="ECO:0000313" key="1">
    <source>
        <dbReference type="EMBL" id="ANO58294.1"/>
    </source>
</evidence>
<dbReference type="Pfam" id="PF10691">
    <property type="entry name" value="DUF2497"/>
    <property type="match status" value="1"/>
</dbReference>
<sequence>MADETSQAEPSMEEILASIRRIISEGGEEEEKPDAARPSIEKYSALGAGRISAEAQLADAAELTAAGDEVLELTDEVDEHGNVVETLAPEQDGPAVETAETAKINALGAEPVATVIPAEQVMENDEPLIETITEEATAGAFAALASQMGEGSVSENGQKITPSGRTLEEHVLEMLRPMLREWLDKHLPQMVQRLVQREIDRIIHRSNPM</sequence>
<dbReference type="AlphaFoldDB" id="A0A1B0Z2B2"/>
<protein>
    <recommendedName>
        <fullName evidence="2">Pole-organizing protein PopZ</fullName>
    </recommendedName>
</protein>
<proteinExistence type="predicted"/>
<dbReference type="EMBL" id="KT997804">
    <property type="protein sequence ID" value="ANO58294.1"/>
    <property type="molecule type" value="Genomic_DNA"/>
</dbReference>
<name>A0A1B0Z2B2_9PROT</name>
<accession>A0A1B0Z2B2</accession>